<evidence type="ECO:0000259" key="6">
    <source>
        <dbReference type="Pfam" id="PF04116"/>
    </source>
</evidence>
<name>A0ABU7GDU4_9SPHN</name>
<accession>A0ABU7GDU4</accession>
<evidence type="ECO:0000256" key="2">
    <source>
        <dbReference type="ARBA" id="ARBA00022692"/>
    </source>
</evidence>
<dbReference type="Pfam" id="PF04116">
    <property type="entry name" value="FA_hydroxylase"/>
    <property type="match status" value="1"/>
</dbReference>
<feature type="transmembrane region" description="Helical" evidence="5">
    <location>
        <begin position="25"/>
        <end position="46"/>
    </location>
</feature>
<evidence type="ECO:0000313" key="7">
    <source>
        <dbReference type="EMBL" id="MEE1877269.1"/>
    </source>
</evidence>
<comment type="caution">
    <text evidence="7">The sequence shown here is derived from an EMBL/GenBank/DDBJ whole genome shotgun (WGS) entry which is preliminary data.</text>
</comment>
<gene>
    <name evidence="7" type="ORF">VRS74_06170</name>
</gene>
<feature type="domain" description="Fatty acid hydroxylase" evidence="6">
    <location>
        <begin position="108"/>
        <end position="247"/>
    </location>
</feature>
<feature type="transmembrane region" description="Helical" evidence="5">
    <location>
        <begin position="67"/>
        <end position="86"/>
    </location>
</feature>
<dbReference type="RefSeq" id="WP_354144371.1">
    <property type="nucleotide sequence ID" value="NZ_JAZDQV010000004.1"/>
</dbReference>
<evidence type="ECO:0000313" key="8">
    <source>
        <dbReference type="Proteomes" id="UP001343492"/>
    </source>
</evidence>
<comment type="subcellular location">
    <subcellularLocation>
        <location evidence="1">Membrane</location>
    </subcellularLocation>
</comment>
<dbReference type="EMBL" id="JAZDQV010000004">
    <property type="protein sequence ID" value="MEE1877269.1"/>
    <property type="molecule type" value="Genomic_DNA"/>
</dbReference>
<proteinExistence type="predicted"/>
<evidence type="ECO:0000256" key="3">
    <source>
        <dbReference type="ARBA" id="ARBA00022989"/>
    </source>
</evidence>
<dbReference type="PANTHER" id="PTHR11863">
    <property type="entry name" value="STEROL DESATURASE"/>
    <property type="match status" value="1"/>
</dbReference>
<organism evidence="7 8">
    <name type="scientific">Altererythrobacter litoralis</name>
    <dbReference type="NCBI Taxonomy" id="3113904"/>
    <lineage>
        <taxon>Bacteria</taxon>
        <taxon>Pseudomonadati</taxon>
        <taxon>Pseudomonadota</taxon>
        <taxon>Alphaproteobacteria</taxon>
        <taxon>Sphingomonadales</taxon>
        <taxon>Erythrobacteraceae</taxon>
        <taxon>Altererythrobacter</taxon>
    </lineage>
</organism>
<feature type="transmembrane region" description="Helical" evidence="5">
    <location>
        <begin position="273"/>
        <end position="297"/>
    </location>
</feature>
<evidence type="ECO:0000256" key="4">
    <source>
        <dbReference type="ARBA" id="ARBA00023136"/>
    </source>
</evidence>
<dbReference type="InterPro" id="IPR050307">
    <property type="entry name" value="Sterol_Desaturase_Related"/>
</dbReference>
<keyword evidence="8" id="KW-1185">Reference proteome</keyword>
<keyword evidence="2 5" id="KW-0812">Transmembrane</keyword>
<feature type="transmembrane region" description="Helical" evidence="5">
    <location>
        <begin position="98"/>
        <end position="120"/>
    </location>
</feature>
<keyword evidence="3 5" id="KW-1133">Transmembrane helix</keyword>
<dbReference type="Proteomes" id="UP001343492">
    <property type="component" value="Unassembled WGS sequence"/>
</dbReference>
<evidence type="ECO:0000256" key="1">
    <source>
        <dbReference type="ARBA" id="ARBA00004370"/>
    </source>
</evidence>
<evidence type="ECO:0000256" key="5">
    <source>
        <dbReference type="SAM" id="Phobius"/>
    </source>
</evidence>
<feature type="transmembrane region" description="Helical" evidence="5">
    <location>
        <begin position="166"/>
        <end position="192"/>
    </location>
</feature>
<protein>
    <submittedName>
        <fullName evidence="7">Sterol desaturase family protein</fullName>
    </submittedName>
</protein>
<sequence length="299" mass="34746">MDNATIQYWIDRIETHFINVYTFDLGRYLIAASLLTLLLWLAKSWSDARRIQRRRAKREDYIREIASSFRTVFFFAITGLSTLLMIEGGIVKMHQVPYGVGLFLVQLVAITLAHEAYFYWMHRALHHRRLFRATHLHHHKSRTPTPWATYRFSIWEGIAESTFIPLYLFLLSLVGIAYIDFAIFIFLAWMIIRNVIGHSGVELHPAGWVDRKWLDWLTTTTHHDLHHSEGNHNFGLYFTWWDRWMGTEHPQYKERFRAVAKPLVISPRLAEKLSVAVMALFASAMTLSAGAASMGAIGV</sequence>
<keyword evidence="4 5" id="KW-0472">Membrane</keyword>
<dbReference type="InterPro" id="IPR006694">
    <property type="entry name" value="Fatty_acid_hydroxylase"/>
</dbReference>
<reference evidence="7 8" key="1">
    <citation type="submission" date="2024-01" db="EMBL/GenBank/DDBJ databases">
        <title>The genome sequence of Erythrobacteraceae sp. strain 1XM1-14.</title>
        <authorList>
            <person name="Liu Y."/>
        </authorList>
    </citation>
    <scope>NUCLEOTIDE SEQUENCE [LARGE SCALE GENOMIC DNA]</scope>
    <source>
        <strain evidence="7 8">1XM1-14</strain>
    </source>
</reference>